<dbReference type="STRING" id="568899.SAMN05192534_10427"/>
<dbReference type="Proteomes" id="UP000199163">
    <property type="component" value="Unassembled WGS sequence"/>
</dbReference>
<name>A0A1G8BFI3_9BACI</name>
<feature type="compositionally biased region" description="Basic and acidic residues" evidence="1">
    <location>
        <begin position="57"/>
        <end position="87"/>
    </location>
</feature>
<gene>
    <name evidence="2" type="ORF">SAMN05192534_10427</name>
</gene>
<evidence type="ECO:0000313" key="2">
    <source>
        <dbReference type="EMBL" id="SDH31814.1"/>
    </source>
</evidence>
<reference evidence="3" key="1">
    <citation type="submission" date="2016-10" db="EMBL/GenBank/DDBJ databases">
        <authorList>
            <person name="Varghese N."/>
            <person name="Submissions S."/>
        </authorList>
    </citation>
    <scope>NUCLEOTIDE SEQUENCE [LARGE SCALE GENOMIC DNA]</scope>
    <source>
        <strain evidence="3">DSM 21632</strain>
    </source>
</reference>
<dbReference type="RefSeq" id="WP_091271850.1">
    <property type="nucleotide sequence ID" value="NZ_FNDK01000004.1"/>
</dbReference>
<proteinExistence type="predicted"/>
<keyword evidence="3" id="KW-1185">Reference proteome</keyword>
<sequence>MKMVYIVAVTTLFFFGILAATAVFYAGKSPETAADKSTEELAAELDRELGAAPYVDDADRTTGKEEKEQVKEREEQTPARDHQHEVSQDVIQETPSSDVILRGPEEGTVSIDELLQLVDE</sequence>
<feature type="region of interest" description="Disordered" evidence="1">
    <location>
        <begin position="46"/>
        <end position="105"/>
    </location>
</feature>
<organism evidence="2 3">
    <name type="scientific">Alteribacillus persepolensis</name>
    <dbReference type="NCBI Taxonomy" id="568899"/>
    <lineage>
        <taxon>Bacteria</taxon>
        <taxon>Bacillati</taxon>
        <taxon>Bacillota</taxon>
        <taxon>Bacilli</taxon>
        <taxon>Bacillales</taxon>
        <taxon>Bacillaceae</taxon>
        <taxon>Alteribacillus</taxon>
    </lineage>
</organism>
<evidence type="ECO:0000256" key="1">
    <source>
        <dbReference type="SAM" id="MobiDB-lite"/>
    </source>
</evidence>
<protein>
    <submittedName>
        <fullName evidence="2">Uncharacterized protein</fullName>
    </submittedName>
</protein>
<dbReference type="AlphaFoldDB" id="A0A1G8BFI3"/>
<accession>A0A1G8BFI3</accession>
<evidence type="ECO:0000313" key="3">
    <source>
        <dbReference type="Proteomes" id="UP000199163"/>
    </source>
</evidence>
<dbReference type="EMBL" id="FNDK01000004">
    <property type="protein sequence ID" value="SDH31814.1"/>
    <property type="molecule type" value="Genomic_DNA"/>
</dbReference>